<comment type="function">
    <text evidence="9">Molecular chaperone; assists the folding of proteins upon ATP hydrolysis. Known to play a role, in vitro, in the folding of actin and tubulin.</text>
</comment>
<dbReference type="GO" id="GO:0005524">
    <property type="term" value="F:ATP binding"/>
    <property type="evidence" value="ECO:0007669"/>
    <property type="project" value="UniProtKB-KW"/>
</dbReference>
<keyword evidence="12" id="KW-1185">Reference proteome</keyword>
<sequence length="554" mass="59050">MSTLAAALSVAGTRTSGASVRTQNVMAAAAIANIVKSSLGPVGLDKMLVDDIGDVTVTNDGATILKMLEVEHPAAKVLVELAQLQDEEVGDGTTSVVIIAAELLKNADELVKNKIHPTSIISGYRLACKEAVKYVQDNLTVTVASLGRPSIVNAAKTTMSSKLIGADADFFSEMVVDAAMAVKVTDYKGNPSYPIKAINILKAHGRSARESVLVKGYALNCTVASQAMPKKILNAKIACLDFSLQKTKMKMGVQVLVTDPEKLEAIRARELDITKERLQKILSTGVNVVLCSGGIDDLCLKYFVESGAMGVRRVKKSDLKRIAKATGAAFLTSLTNMDGEEVFEPSMVGEAAEVVQEQICDDQLILIKGPVARTAASIILRGPTDAYCDEMERSTHDALCAVRRVLESGRLVPGGGAVEAALSIYLENFATTLSSREQLAIAAFAQSLLVIPKTLAVNAARDATDLVAKLRAYHNSSQTKVEHANLKWVGLDLTEGVLRDNLAAGVLEPAISKVKSLKFATEAAITILRIDDMIKLDPEQKGKSYEDACHAGEL</sequence>
<dbReference type="FunFam" id="1.10.560.10:FF:000045">
    <property type="entry name" value="T-complex protein 1 subunit eta"/>
    <property type="match status" value="1"/>
</dbReference>
<dbReference type="FunFam" id="3.50.7.10:FF:000009">
    <property type="entry name" value="T-complex protein 1 subunit alpha"/>
    <property type="match status" value="1"/>
</dbReference>
<dbReference type="KEGG" id="tnl:113496858"/>
<reference evidence="13" key="1">
    <citation type="submission" date="2025-08" db="UniProtKB">
        <authorList>
            <consortium name="RefSeq"/>
        </authorList>
    </citation>
    <scope>IDENTIFICATION</scope>
</reference>
<dbReference type="InterPro" id="IPR053374">
    <property type="entry name" value="TCP-1_chaperonin"/>
</dbReference>
<accession>A0A7E5VV65</accession>
<comment type="subcellular location">
    <subcellularLocation>
        <location evidence="1">Cytoplasm</location>
    </subcellularLocation>
</comment>
<keyword evidence="8 11" id="KW-0143">Chaperone</keyword>
<evidence type="ECO:0000256" key="5">
    <source>
        <dbReference type="ARBA" id="ARBA00022490"/>
    </source>
</evidence>
<evidence type="ECO:0000256" key="1">
    <source>
        <dbReference type="ARBA" id="ARBA00004496"/>
    </source>
</evidence>
<dbReference type="InterPro" id="IPR027409">
    <property type="entry name" value="GroEL-like_apical_dom_sf"/>
</dbReference>
<comment type="similarity">
    <text evidence="2 11">Belongs to the TCP-1 chaperonin family.</text>
</comment>
<keyword evidence="7 11" id="KW-0067">ATP-binding</keyword>
<dbReference type="OrthoDB" id="496at2759"/>
<dbReference type="Gene3D" id="3.30.260.10">
    <property type="entry name" value="TCP-1-like chaperonin intermediate domain"/>
    <property type="match status" value="1"/>
</dbReference>
<dbReference type="NCBIfam" id="TIGR02340">
    <property type="entry name" value="chap_CCT_alpha"/>
    <property type="match status" value="1"/>
</dbReference>
<dbReference type="FunCoup" id="A0A7E5VV65">
    <property type="interactions" value="2053"/>
</dbReference>
<dbReference type="GO" id="GO:0140662">
    <property type="term" value="F:ATP-dependent protein folding chaperone"/>
    <property type="evidence" value="ECO:0007669"/>
    <property type="project" value="InterPro"/>
</dbReference>
<evidence type="ECO:0000256" key="3">
    <source>
        <dbReference type="ARBA" id="ARBA00011531"/>
    </source>
</evidence>
<dbReference type="GO" id="GO:0051082">
    <property type="term" value="F:unfolded protein binding"/>
    <property type="evidence" value="ECO:0007669"/>
    <property type="project" value="InterPro"/>
</dbReference>
<evidence type="ECO:0000256" key="2">
    <source>
        <dbReference type="ARBA" id="ARBA00008020"/>
    </source>
</evidence>
<dbReference type="InterPro" id="IPR027410">
    <property type="entry name" value="TCP-1-like_intermed_sf"/>
</dbReference>
<dbReference type="CDD" id="cd03335">
    <property type="entry name" value="TCP1_alpha"/>
    <property type="match status" value="1"/>
</dbReference>
<dbReference type="GO" id="GO:0016887">
    <property type="term" value="F:ATP hydrolysis activity"/>
    <property type="evidence" value="ECO:0007669"/>
    <property type="project" value="InterPro"/>
</dbReference>
<evidence type="ECO:0000256" key="11">
    <source>
        <dbReference type="RuleBase" id="RU004187"/>
    </source>
</evidence>
<dbReference type="Pfam" id="PF00118">
    <property type="entry name" value="Cpn60_TCP1"/>
    <property type="match status" value="1"/>
</dbReference>
<dbReference type="SUPFAM" id="SSF54849">
    <property type="entry name" value="GroEL-intermediate domain like"/>
    <property type="match status" value="1"/>
</dbReference>
<dbReference type="InParanoid" id="A0A7E5VV65"/>
<dbReference type="PANTHER" id="PTHR11353">
    <property type="entry name" value="CHAPERONIN"/>
    <property type="match status" value="1"/>
</dbReference>
<proteinExistence type="inferred from homology"/>
<dbReference type="InterPro" id="IPR027413">
    <property type="entry name" value="GROEL-like_equatorial_sf"/>
</dbReference>
<name>A0A7E5VV65_TRINI</name>
<dbReference type="PROSITE" id="PS00750">
    <property type="entry name" value="TCP1_1"/>
    <property type="match status" value="1"/>
</dbReference>
<dbReference type="SUPFAM" id="SSF52029">
    <property type="entry name" value="GroEL apical domain-like"/>
    <property type="match status" value="1"/>
</dbReference>
<evidence type="ECO:0000256" key="6">
    <source>
        <dbReference type="ARBA" id="ARBA00022741"/>
    </source>
</evidence>
<dbReference type="InterPro" id="IPR012715">
    <property type="entry name" value="Chap_CCT_alpha"/>
</dbReference>
<evidence type="ECO:0000256" key="10">
    <source>
        <dbReference type="ARBA" id="ARBA00030049"/>
    </source>
</evidence>
<dbReference type="SUPFAM" id="SSF48592">
    <property type="entry name" value="GroEL equatorial domain-like"/>
    <property type="match status" value="1"/>
</dbReference>
<dbReference type="InterPro" id="IPR002423">
    <property type="entry name" value="Cpn60/GroEL/TCP-1"/>
</dbReference>
<dbReference type="Gene3D" id="3.50.7.10">
    <property type="entry name" value="GroEL"/>
    <property type="match status" value="1"/>
</dbReference>
<dbReference type="InterPro" id="IPR054827">
    <property type="entry name" value="thermosome_alpha"/>
</dbReference>
<comment type="subunit">
    <text evidence="3">Heterooligomeric complex of about 850 to 900 kDa that forms two stacked rings, 12 to 16 nm in diameter.</text>
</comment>
<dbReference type="GeneID" id="113496858"/>
<dbReference type="AlphaFoldDB" id="A0A7E5VV65"/>
<dbReference type="PROSITE" id="PS00751">
    <property type="entry name" value="TCP1_2"/>
    <property type="match status" value="1"/>
</dbReference>
<gene>
    <name evidence="13" type="primary">LOC113496858</name>
</gene>
<evidence type="ECO:0000256" key="4">
    <source>
        <dbReference type="ARBA" id="ARBA00014424"/>
    </source>
</evidence>
<dbReference type="PRINTS" id="PR00304">
    <property type="entry name" value="TCOMPLEXTCP1"/>
</dbReference>
<evidence type="ECO:0000313" key="12">
    <source>
        <dbReference type="Proteomes" id="UP000322000"/>
    </source>
</evidence>
<dbReference type="NCBIfam" id="NF041082">
    <property type="entry name" value="thermosome_alpha"/>
    <property type="match status" value="1"/>
</dbReference>
<protein>
    <recommendedName>
        <fullName evidence="4">T-complex protein 1 subunit alpha</fullName>
    </recommendedName>
    <alternativeName>
        <fullName evidence="10">CCT-alpha</fullName>
    </alternativeName>
</protein>
<evidence type="ECO:0000256" key="8">
    <source>
        <dbReference type="ARBA" id="ARBA00023186"/>
    </source>
</evidence>
<dbReference type="Proteomes" id="UP000322000">
    <property type="component" value="Chromosome 8"/>
</dbReference>
<organism evidence="12 13">
    <name type="scientific">Trichoplusia ni</name>
    <name type="common">Cabbage looper</name>
    <dbReference type="NCBI Taxonomy" id="7111"/>
    <lineage>
        <taxon>Eukaryota</taxon>
        <taxon>Metazoa</taxon>
        <taxon>Ecdysozoa</taxon>
        <taxon>Arthropoda</taxon>
        <taxon>Hexapoda</taxon>
        <taxon>Insecta</taxon>
        <taxon>Pterygota</taxon>
        <taxon>Neoptera</taxon>
        <taxon>Endopterygota</taxon>
        <taxon>Lepidoptera</taxon>
        <taxon>Glossata</taxon>
        <taxon>Ditrysia</taxon>
        <taxon>Noctuoidea</taxon>
        <taxon>Noctuidae</taxon>
        <taxon>Plusiinae</taxon>
        <taxon>Trichoplusia</taxon>
    </lineage>
</organism>
<evidence type="ECO:0000256" key="7">
    <source>
        <dbReference type="ARBA" id="ARBA00022840"/>
    </source>
</evidence>
<dbReference type="GO" id="GO:0005737">
    <property type="term" value="C:cytoplasm"/>
    <property type="evidence" value="ECO:0007669"/>
    <property type="project" value="UniProtKB-SubCell"/>
</dbReference>
<dbReference type="Gene3D" id="1.10.560.10">
    <property type="entry name" value="GroEL-like equatorial domain"/>
    <property type="match status" value="1"/>
</dbReference>
<dbReference type="CTD" id="42649"/>
<keyword evidence="6 11" id="KW-0547">Nucleotide-binding</keyword>
<evidence type="ECO:0000256" key="9">
    <source>
        <dbReference type="ARBA" id="ARBA00024677"/>
    </source>
</evidence>
<dbReference type="PROSITE" id="PS00995">
    <property type="entry name" value="TCP1_3"/>
    <property type="match status" value="1"/>
</dbReference>
<keyword evidence="5" id="KW-0963">Cytoplasm</keyword>
<dbReference type="InterPro" id="IPR002194">
    <property type="entry name" value="Chaperonin_TCP-1_CS"/>
</dbReference>
<dbReference type="NCBIfam" id="NF041083">
    <property type="entry name" value="thermosome_beta"/>
    <property type="match status" value="1"/>
</dbReference>
<dbReference type="RefSeq" id="XP_026732026.1">
    <property type="nucleotide sequence ID" value="XM_026876225.1"/>
</dbReference>
<evidence type="ECO:0000313" key="13">
    <source>
        <dbReference type="RefSeq" id="XP_026732026.1"/>
    </source>
</evidence>
<dbReference type="InterPro" id="IPR017998">
    <property type="entry name" value="Chaperone_TCP-1"/>
</dbReference>